<dbReference type="InterPro" id="IPR011990">
    <property type="entry name" value="TPR-like_helical_dom_sf"/>
</dbReference>
<reference evidence="2" key="1">
    <citation type="submission" date="2016-08" db="EMBL/GenBank/DDBJ databases">
        <title>Complete Genome Seqeunce of Paenibacillus sp. nov. IHBB 9852 from high altitute lake of Indian trans-Himalayas.</title>
        <authorList>
            <person name="Kiran S."/>
            <person name="Swarnkar M.K."/>
            <person name="Rana A."/>
            <person name="Tewari R."/>
            <person name="Gulati A."/>
        </authorList>
    </citation>
    <scope>NUCLEOTIDE SEQUENCE [LARGE SCALE GENOMIC DNA]</scope>
    <source>
        <strain evidence="2">IHBB 9852</strain>
    </source>
</reference>
<accession>A0A1B2DYG6</accession>
<name>A0A1B2DYG6_9BACL</name>
<dbReference type="RefSeq" id="WP_099477346.1">
    <property type="nucleotide sequence ID" value="NZ_CP016809.1"/>
</dbReference>
<dbReference type="InterPro" id="IPR019734">
    <property type="entry name" value="TPR_rpt"/>
</dbReference>
<dbReference type="SUPFAM" id="SSF48452">
    <property type="entry name" value="TPR-like"/>
    <property type="match status" value="1"/>
</dbReference>
<dbReference type="AlphaFoldDB" id="A0A1B2DYG6"/>
<dbReference type="InterPro" id="IPR001173">
    <property type="entry name" value="Glyco_trans_2-like"/>
</dbReference>
<evidence type="ECO:0000313" key="2">
    <source>
        <dbReference type="EMBL" id="ANY72712.1"/>
    </source>
</evidence>
<gene>
    <name evidence="2" type="ORF">BBD41_08980</name>
</gene>
<dbReference type="PANTHER" id="PTHR43630">
    <property type="entry name" value="POLY-BETA-1,6-N-ACETYL-D-GLUCOSAMINE SYNTHASE"/>
    <property type="match status" value="1"/>
</dbReference>
<dbReference type="SUPFAM" id="SSF53448">
    <property type="entry name" value="Nucleotide-diphospho-sugar transferases"/>
    <property type="match status" value="1"/>
</dbReference>
<dbReference type="Gene3D" id="1.25.40.10">
    <property type="entry name" value="Tetratricopeptide repeat domain"/>
    <property type="match status" value="2"/>
</dbReference>
<dbReference type="Gene3D" id="3.90.550.10">
    <property type="entry name" value="Spore Coat Polysaccharide Biosynthesis Protein SpsA, Chain A"/>
    <property type="match status" value="1"/>
</dbReference>
<dbReference type="InterPro" id="IPR029044">
    <property type="entry name" value="Nucleotide-diphossugar_trans"/>
</dbReference>
<dbReference type="KEGG" id="pib:BBD41_08980"/>
<protein>
    <recommendedName>
        <fullName evidence="1">Glycosyltransferase 2-like domain-containing protein</fullName>
    </recommendedName>
</protein>
<dbReference type="PANTHER" id="PTHR43630:SF2">
    <property type="entry name" value="GLYCOSYLTRANSFERASE"/>
    <property type="match status" value="1"/>
</dbReference>
<organism evidence="2">
    <name type="scientific">Paenibacillus ihbetae</name>
    <dbReference type="NCBI Taxonomy" id="1870820"/>
    <lineage>
        <taxon>Bacteria</taxon>
        <taxon>Bacillati</taxon>
        <taxon>Bacillota</taxon>
        <taxon>Bacilli</taxon>
        <taxon>Bacillales</taxon>
        <taxon>Paenibacillaceae</taxon>
        <taxon>Paenibacillus</taxon>
    </lineage>
</organism>
<dbReference type="Pfam" id="PF00535">
    <property type="entry name" value="Glycos_transf_2"/>
    <property type="match status" value="1"/>
</dbReference>
<dbReference type="Pfam" id="PF13181">
    <property type="entry name" value="TPR_8"/>
    <property type="match status" value="1"/>
</dbReference>
<dbReference type="SMART" id="SM00028">
    <property type="entry name" value="TPR"/>
    <property type="match status" value="3"/>
</dbReference>
<sequence length="361" mass="42436">MVTISLCLIVKNEEQVLERCLHSVKEVVDEIIIVDTGSTDHTLEIAARYTDRIYHFDWIDDFSAARNYSFSHATKEYILWLDADDWLQPADLEKFKALKQNLDPTVDSICMDYYISFDPLGKPTTVVKRNRLVKRSKHFQWRDPVHEVLEVTGNIVLSDIAVSHDRVHADSGRNLRIYENLFAKGVTLSRRQLLHYAMELSANGYYKKAIEIYETMICDTTGYYEEKLDACDRMAHCYHELGQKEQELQSLLRTLHFDVPRAEYVCRIAYYFQELNDFEKAVHWYELALKLDKPGNRLYSVNQAAWTWFPHLQLTFCYGKLGQLEKAYEHNERALAYAPDDPDILYNKQLLEEKLGRKKQR</sequence>
<proteinExistence type="predicted"/>
<dbReference type="CDD" id="cd02511">
    <property type="entry name" value="Beta4Glucosyltransferase"/>
    <property type="match status" value="1"/>
</dbReference>
<dbReference type="EMBL" id="CP016809">
    <property type="protein sequence ID" value="ANY72712.1"/>
    <property type="molecule type" value="Genomic_DNA"/>
</dbReference>
<feature type="domain" description="Glycosyltransferase 2-like" evidence="1">
    <location>
        <begin position="5"/>
        <end position="114"/>
    </location>
</feature>
<evidence type="ECO:0000259" key="1">
    <source>
        <dbReference type="Pfam" id="PF00535"/>
    </source>
</evidence>